<accession>A0A835XGP9</accession>
<feature type="compositionally biased region" description="Basic and acidic residues" evidence="1">
    <location>
        <begin position="124"/>
        <end position="138"/>
    </location>
</feature>
<comment type="caution">
    <text evidence="2">The sequence shown here is derived from an EMBL/GenBank/DDBJ whole genome shotgun (WGS) entry which is preliminary data.</text>
</comment>
<dbReference type="AlphaFoldDB" id="A0A835XGP9"/>
<proteinExistence type="predicted"/>
<feature type="region of interest" description="Disordered" evidence="1">
    <location>
        <begin position="124"/>
        <end position="257"/>
    </location>
</feature>
<feature type="compositionally biased region" description="Low complexity" evidence="1">
    <location>
        <begin position="170"/>
        <end position="181"/>
    </location>
</feature>
<reference evidence="2" key="1">
    <citation type="journal article" date="2020" name="bioRxiv">
        <title>Comparative genomics of Chlamydomonas.</title>
        <authorList>
            <person name="Craig R.J."/>
            <person name="Hasan A.R."/>
            <person name="Ness R.W."/>
            <person name="Keightley P.D."/>
        </authorList>
    </citation>
    <scope>NUCLEOTIDE SEQUENCE</scope>
    <source>
        <strain evidence="2">CCAP 11/70</strain>
    </source>
</reference>
<dbReference type="Proteomes" id="UP000612055">
    <property type="component" value="Unassembled WGS sequence"/>
</dbReference>
<protein>
    <submittedName>
        <fullName evidence="2">Uncharacterized protein</fullName>
    </submittedName>
</protein>
<gene>
    <name evidence="2" type="ORF">HYH03_018060</name>
</gene>
<organism evidence="2 3">
    <name type="scientific">Edaphochlamys debaryana</name>
    <dbReference type="NCBI Taxonomy" id="47281"/>
    <lineage>
        <taxon>Eukaryota</taxon>
        <taxon>Viridiplantae</taxon>
        <taxon>Chlorophyta</taxon>
        <taxon>core chlorophytes</taxon>
        <taxon>Chlorophyceae</taxon>
        <taxon>CS clade</taxon>
        <taxon>Chlamydomonadales</taxon>
        <taxon>Chlamydomonadales incertae sedis</taxon>
        <taxon>Edaphochlamys</taxon>
    </lineage>
</organism>
<feature type="compositionally biased region" description="Gly residues" evidence="1">
    <location>
        <begin position="182"/>
        <end position="206"/>
    </location>
</feature>
<evidence type="ECO:0000313" key="2">
    <source>
        <dbReference type="EMBL" id="KAG2483030.1"/>
    </source>
</evidence>
<dbReference type="OrthoDB" id="540765at2759"/>
<evidence type="ECO:0000256" key="1">
    <source>
        <dbReference type="SAM" id="MobiDB-lite"/>
    </source>
</evidence>
<dbReference type="EMBL" id="JAEHOE010000192">
    <property type="protein sequence ID" value="KAG2483030.1"/>
    <property type="molecule type" value="Genomic_DNA"/>
</dbReference>
<feature type="compositionally biased region" description="Low complexity" evidence="1">
    <location>
        <begin position="234"/>
        <end position="251"/>
    </location>
</feature>
<keyword evidence="3" id="KW-1185">Reference proteome</keyword>
<sequence length="257" mass="26256">MDPPSGPLRPPPSGEDLSRAFRGLPPGTLSGLDALCDHNLWQSLMRQAEIEIQNEDIFRFRFSEISKTAANRLAFLAGSGEFSQFNLRYLVQQIVEQCADMHEYTRKLERYVVKLQRQVEELEADKARDGGEAGERRQQSLGGRPAGQSAADLPGPGSMQPPPPANHTTAAAAAAAAAAASGAGGSGSGGASAAGPRPGQGQGQGGFAHPQPHGAKRPRSPSRTGEEADGAGAGATPTASGGAASADGADGVQPAGA</sequence>
<evidence type="ECO:0000313" key="3">
    <source>
        <dbReference type="Proteomes" id="UP000612055"/>
    </source>
</evidence>
<name>A0A835XGP9_9CHLO</name>